<evidence type="ECO:0000313" key="2">
    <source>
        <dbReference type="EMBL" id="KAK8235601.1"/>
    </source>
</evidence>
<dbReference type="EMBL" id="JBBWRZ010000005">
    <property type="protein sequence ID" value="KAK8235601.1"/>
    <property type="molecule type" value="Genomic_DNA"/>
</dbReference>
<feature type="region of interest" description="Disordered" evidence="1">
    <location>
        <begin position="164"/>
        <end position="187"/>
    </location>
</feature>
<reference evidence="2 3" key="1">
    <citation type="submission" date="2024-04" db="EMBL/GenBank/DDBJ databases">
        <title>Phyllosticta paracitricarpa is synonymous to the EU quarantine fungus P. citricarpa based on phylogenomic analyses.</title>
        <authorList>
            <consortium name="Lawrence Berkeley National Laboratory"/>
            <person name="Van Ingen-Buijs V.A."/>
            <person name="Van Westerhoven A.C."/>
            <person name="Haridas S."/>
            <person name="Skiadas P."/>
            <person name="Martin F."/>
            <person name="Groenewald J.Z."/>
            <person name="Crous P.W."/>
            <person name="Seidl M.F."/>
        </authorList>
    </citation>
    <scope>NUCLEOTIDE SEQUENCE [LARGE SCALE GENOMIC DNA]</scope>
    <source>
        <strain evidence="2 3">CBS 123374</strain>
    </source>
</reference>
<feature type="region of interest" description="Disordered" evidence="1">
    <location>
        <begin position="127"/>
        <end position="149"/>
    </location>
</feature>
<comment type="caution">
    <text evidence="2">The sequence shown here is derived from an EMBL/GenBank/DDBJ whole genome shotgun (WGS) entry which is preliminary data.</text>
</comment>
<gene>
    <name evidence="2" type="ORF">HDK90DRAFT_250898</name>
</gene>
<sequence>MHSAPYERLPDVEREMAPASLCSSTVPDLATLSHETFLSPLLPPKQHAFVKEQAVPFHRLELLETDPDETSLIDAIERKEPLKTRVLASVLSLRDAQFFSMQAMGQNMLIGAVKVAHAIERARRLLSKRDTPSRRRLRKRAATAKPEDSVPIAATFELASLAQESLEQPPPQPQSAADPQQDQEAAACCGRRSTLVELFAGKKPPRRDSVLDLGFELATLPATHDEHVHSPDCAVRASSQR</sequence>
<accession>A0ABR1YQU5</accession>
<name>A0ABR1YQU5_9PEZI</name>
<feature type="compositionally biased region" description="Low complexity" evidence="1">
    <location>
        <begin position="174"/>
        <end position="187"/>
    </location>
</feature>
<evidence type="ECO:0000313" key="3">
    <source>
        <dbReference type="Proteomes" id="UP001492380"/>
    </source>
</evidence>
<protein>
    <submittedName>
        <fullName evidence="2">Uncharacterized protein</fullName>
    </submittedName>
</protein>
<dbReference type="Proteomes" id="UP001492380">
    <property type="component" value="Unassembled WGS sequence"/>
</dbReference>
<keyword evidence="3" id="KW-1185">Reference proteome</keyword>
<evidence type="ECO:0000256" key="1">
    <source>
        <dbReference type="SAM" id="MobiDB-lite"/>
    </source>
</evidence>
<proteinExistence type="predicted"/>
<organism evidence="2 3">
    <name type="scientific">Phyllosticta capitalensis</name>
    <dbReference type="NCBI Taxonomy" id="121624"/>
    <lineage>
        <taxon>Eukaryota</taxon>
        <taxon>Fungi</taxon>
        <taxon>Dikarya</taxon>
        <taxon>Ascomycota</taxon>
        <taxon>Pezizomycotina</taxon>
        <taxon>Dothideomycetes</taxon>
        <taxon>Dothideomycetes incertae sedis</taxon>
        <taxon>Botryosphaeriales</taxon>
        <taxon>Phyllostictaceae</taxon>
        <taxon>Phyllosticta</taxon>
    </lineage>
</organism>
<feature type="region of interest" description="Disordered" evidence="1">
    <location>
        <begin position="222"/>
        <end position="241"/>
    </location>
</feature>